<name>A0ABX0TYK8_9SPHN</name>
<keyword evidence="8" id="KW-1133">Transmembrane helix</keyword>
<evidence type="ECO:0000256" key="4">
    <source>
        <dbReference type="ARBA" id="ARBA00022475"/>
    </source>
</evidence>
<organism evidence="12 13">
    <name type="scientific">Sphingomonas vulcanisoli</name>
    <dbReference type="NCBI Taxonomy" id="1658060"/>
    <lineage>
        <taxon>Bacteria</taxon>
        <taxon>Pseudomonadati</taxon>
        <taxon>Pseudomonadota</taxon>
        <taxon>Alphaproteobacteria</taxon>
        <taxon>Sphingomonadales</taxon>
        <taxon>Sphingomonadaceae</taxon>
        <taxon>Sphingomonas</taxon>
    </lineage>
</organism>
<keyword evidence="13" id="KW-1185">Reference proteome</keyword>
<keyword evidence="9 10" id="KW-0472">Membrane</keyword>
<accession>A0ABX0TYK8</accession>
<comment type="similarity">
    <text evidence="3 10">Belongs to the FliL family.</text>
</comment>
<gene>
    <name evidence="12" type="ORF">FHS31_003219</name>
</gene>
<evidence type="ECO:0000256" key="5">
    <source>
        <dbReference type="ARBA" id="ARBA00022500"/>
    </source>
</evidence>
<dbReference type="PANTHER" id="PTHR35091">
    <property type="entry name" value="FLAGELLAR PROTEIN FLIL"/>
    <property type="match status" value="1"/>
</dbReference>
<dbReference type="PANTHER" id="PTHR35091:SF2">
    <property type="entry name" value="FLAGELLAR PROTEIN FLIL"/>
    <property type="match status" value="1"/>
</dbReference>
<keyword evidence="12" id="KW-0282">Flagellum</keyword>
<keyword evidence="12" id="KW-0966">Cell projection</keyword>
<keyword evidence="5 10" id="KW-0145">Chemotaxis</keyword>
<evidence type="ECO:0000256" key="8">
    <source>
        <dbReference type="ARBA" id="ARBA00022989"/>
    </source>
</evidence>
<sequence length="172" mass="18468">MKKLILFVLAPGLLIGGGVGAGLWAAGRGGHAGPVEDPNRPKLMIKDGSETGKASSAPDPAVIDPSKYQASYQPMEQNFTSNLRDTDGFLQVGLGVSTFYDHRVFDNMKRAEMPVRSAVLEVLAQQQAETLNTEQGKAALRKQLTAAINNVLKSQEGFGGIDNVYFTSFVIQ</sequence>
<comment type="function">
    <text evidence="1 10">Controls the rotational direction of flagella during chemotaxis.</text>
</comment>
<keyword evidence="7 10" id="KW-0283">Flagellar rotation</keyword>
<feature type="compositionally biased region" description="Basic and acidic residues" evidence="11">
    <location>
        <begin position="37"/>
        <end position="50"/>
    </location>
</feature>
<evidence type="ECO:0000256" key="6">
    <source>
        <dbReference type="ARBA" id="ARBA00022692"/>
    </source>
</evidence>
<evidence type="ECO:0000256" key="2">
    <source>
        <dbReference type="ARBA" id="ARBA00004162"/>
    </source>
</evidence>
<evidence type="ECO:0000256" key="10">
    <source>
        <dbReference type="RuleBase" id="RU364125"/>
    </source>
</evidence>
<reference evidence="12 13" key="1">
    <citation type="submission" date="2020-03" db="EMBL/GenBank/DDBJ databases">
        <title>Genomic Encyclopedia of Type Strains, Phase III (KMG-III): the genomes of soil and plant-associated and newly described type strains.</title>
        <authorList>
            <person name="Whitman W."/>
        </authorList>
    </citation>
    <scope>NUCLEOTIDE SEQUENCE [LARGE SCALE GENOMIC DNA]</scope>
    <source>
        <strain evidence="12 13">CECT 8804</strain>
    </source>
</reference>
<dbReference type="Pfam" id="PF03748">
    <property type="entry name" value="FliL"/>
    <property type="match status" value="1"/>
</dbReference>
<keyword evidence="6" id="KW-0812">Transmembrane</keyword>
<evidence type="ECO:0000256" key="1">
    <source>
        <dbReference type="ARBA" id="ARBA00002254"/>
    </source>
</evidence>
<dbReference type="RefSeq" id="WP_243843516.1">
    <property type="nucleotide sequence ID" value="NZ_JAAOZC010000013.1"/>
</dbReference>
<dbReference type="Proteomes" id="UP000727456">
    <property type="component" value="Unassembled WGS sequence"/>
</dbReference>
<evidence type="ECO:0000313" key="13">
    <source>
        <dbReference type="Proteomes" id="UP000727456"/>
    </source>
</evidence>
<evidence type="ECO:0000313" key="12">
    <source>
        <dbReference type="EMBL" id="NIJ09582.1"/>
    </source>
</evidence>
<keyword evidence="10" id="KW-0997">Cell inner membrane</keyword>
<comment type="subcellular location">
    <subcellularLocation>
        <location evidence="10">Cell inner membrane</location>
    </subcellularLocation>
    <subcellularLocation>
        <location evidence="2">Cell membrane</location>
        <topology evidence="2">Single-pass membrane protein</topology>
    </subcellularLocation>
</comment>
<keyword evidence="12" id="KW-0969">Cilium</keyword>
<dbReference type="InterPro" id="IPR005503">
    <property type="entry name" value="FliL"/>
</dbReference>
<proteinExistence type="inferred from homology"/>
<feature type="region of interest" description="Disordered" evidence="11">
    <location>
        <begin position="29"/>
        <end position="61"/>
    </location>
</feature>
<evidence type="ECO:0000256" key="11">
    <source>
        <dbReference type="SAM" id="MobiDB-lite"/>
    </source>
</evidence>
<comment type="caution">
    <text evidence="12">The sequence shown here is derived from an EMBL/GenBank/DDBJ whole genome shotgun (WGS) entry which is preliminary data.</text>
</comment>
<evidence type="ECO:0000256" key="3">
    <source>
        <dbReference type="ARBA" id="ARBA00008281"/>
    </source>
</evidence>
<evidence type="ECO:0000256" key="9">
    <source>
        <dbReference type="ARBA" id="ARBA00023136"/>
    </source>
</evidence>
<keyword evidence="4" id="KW-1003">Cell membrane</keyword>
<evidence type="ECO:0000256" key="7">
    <source>
        <dbReference type="ARBA" id="ARBA00022779"/>
    </source>
</evidence>
<dbReference type="EMBL" id="JAAOZC010000013">
    <property type="protein sequence ID" value="NIJ09582.1"/>
    <property type="molecule type" value="Genomic_DNA"/>
</dbReference>
<protein>
    <recommendedName>
        <fullName evidence="10">Flagellar protein FliL</fullName>
    </recommendedName>
</protein>